<dbReference type="InterPro" id="IPR011012">
    <property type="entry name" value="Longin-like_dom_sf"/>
</dbReference>
<accession>A0AAD2FJ58</accession>
<dbReference type="Proteomes" id="UP001295423">
    <property type="component" value="Unassembled WGS sequence"/>
</dbReference>
<dbReference type="Pfam" id="PF04628">
    <property type="entry name" value="Sedlin_N"/>
    <property type="match status" value="1"/>
</dbReference>
<keyword evidence="2" id="KW-1185">Reference proteome</keyword>
<evidence type="ECO:0000313" key="1">
    <source>
        <dbReference type="EMBL" id="CAJ1942858.1"/>
    </source>
</evidence>
<reference evidence="1" key="1">
    <citation type="submission" date="2023-08" db="EMBL/GenBank/DDBJ databases">
        <authorList>
            <person name="Audoor S."/>
            <person name="Bilcke G."/>
        </authorList>
    </citation>
    <scope>NUCLEOTIDE SEQUENCE</scope>
</reference>
<dbReference type="PANTHER" id="PTHR12403">
    <property type="entry name" value="TRAFFICKING PROTEIN PARTICLE COMPLEX SUBUNIT 2"/>
    <property type="match status" value="1"/>
</dbReference>
<dbReference type="Gene3D" id="3.30.450.70">
    <property type="match status" value="1"/>
</dbReference>
<dbReference type="AlphaFoldDB" id="A0AAD2FJ58"/>
<protein>
    <recommendedName>
        <fullName evidence="3">Trafficking protein particle complex subunit</fullName>
    </recommendedName>
</protein>
<gene>
    <name evidence="1" type="ORF">CYCCA115_LOCUS8156</name>
</gene>
<dbReference type="GO" id="GO:0005737">
    <property type="term" value="C:cytoplasm"/>
    <property type="evidence" value="ECO:0007669"/>
    <property type="project" value="GOC"/>
</dbReference>
<evidence type="ECO:0000313" key="2">
    <source>
        <dbReference type="Proteomes" id="UP001295423"/>
    </source>
</evidence>
<sequence>MALQCLSILGSKNEPLYSCSPPKIRLAEASEPEGDLDGFGFLESMEGNDKAIHHEFMIHAALDRLDEVLGSPKNYQIPKHLRSSHWMGSLCVMEDCEIFGYVTPSNIKILALVKRDDIMPLQKRNDSDVRMLFKVVHDCYVRYTLNPFTTIRSKIEKPCQNFEKGINMAIKKYNDTVDILDDPTVKKFQKKSTSGGSGGGGFFSLTSSSPGLVMK</sequence>
<name>A0AAD2FJ58_9STRA</name>
<dbReference type="SUPFAM" id="SSF64356">
    <property type="entry name" value="SNARE-like"/>
    <property type="match status" value="1"/>
</dbReference>
<evidence type="ECO:0008006" key="3">
    <source>
        <dbReference type="Google" id="ProtNLM"/>
    </source>
</evidence>
<organism evidence="1 2">
    <name type="scientific">Cylindrotheca closterium</name>
    <dbReference type="NCBI Taxonomy" id="2856"/>
    <lineage>
        <taxon>Eukaryota</taxon>
        <taxon>Sar</taxon>
        <taxon>Stramenopiles</taxon>
        <taxon>Ochrophyta</taxon>
        <taxon>Bacillariophyta</taxon>
        <taxon>Bacillariophyceae</taxon>
        <taxon>Bacillariophycidae</taxon>
        <taxon>Bacillariales</taxon>
        <taxon>Bacillariaceae</taxon>
        <taxon>Cylindrotheca</taxon>
    </lineage>
</organism>
<dbReference type="GO" id="GO:0006888">
    <property type="term" value="P:endoplasmic reticulum to Golgi vesicle-mediated transport"/>
    <property type="evidence" value="ECO:0007669"/>
    <property type="project" value="InterPro"/>
</dbReference>
<proteinExistence type="predicted"/>
<dbReference type="EMBL" id="CAKOGP040001112">
    <property type="protein sequence ID" value="CAJ1942858.1"/>
    <property type="molecule type" value="Genomic_DNA"/>
</dbReference>
<comment type="caution">
    <text evidence="1">The sequence shown here is derived from an EMBL/GenBank/DDBJ whole genome shotgun (WGS) entry which is preliminary data.</text>
</comment>
<dbReference type="InterPro" id="IPR006722">
    <property type="entry name" value="Sedlin"/>
</dbReference>